<proteinExistence type="inferred from homology"/>
<dbReference type="Pfam" id="PF13624">
    <property type="entry name" value="SurA_N_3"/>
    <property type="match status" value="1"/>
</dbReference>
<dbReference type="HOGENOM" id="CLU_023843_1_1_6"/>
<name>H8L4N2_FRAAD</name>
<evidence type="ECO:0000256" key="4">
    <source>
        <dbReference type="ARBA" id="ARBA00022692"/>
    </source>
</evidence>
<evidence type="ECO:0000256" key="3">
    <source>
        <dbReference type="ARBA" id="ARBA00022519"/>
    </source>
</evidence>
<dbReference type="Gene3D" id="1.10.4030.10">
    <property type="entry name" value="Porin chaperone SurA, peptide-binding domain"/>
    <property type="match status" value="1"/>
</dbReference>
<dbReference type="PANTHER" id="PTHR47529:SF1">
    <property type="entry name" value="PERIPLASMIC CHAPERONE PPID"/>
    <property type="match status" value="1"/>
</dbReference>
<keyword evidence="2" id="KW-1003">Cell membrane</keyword>
<dbReference type="OrthoDB" id="9812372at2"/>
<dbReference type="InterPro" id="IPR000297">
    <property type="entry name" value="PPIase_PpiC"/>
</dbReference>
<evidence type="ECO:0000313" key="14">
    <source>
        <dbReference type="EMBL" id="AFC86587.1"/>
    </source>
</evidence>
<keyword evidence="5 12" id="KW-1133">Transmembrane helix</keyword>
<reference evidence="14" key="1">
    <citation type="submission" date="2012-02" db="EMBL/GenBank/DDBJ databases">
        <title>The complete genome of Frateuria aurantia DSM 6220.</title>
        <authorList>
            <consortium name="US DOE Joint Genome Institute (JGI-PGF)"/>
            <person name="Lucas S."/>
            <person name="Copeland A."/>
            <person name="Lapidus A."/>
            <person name="Glavina del Rio T."/>
            <person name="Dalin E."/>
            <person name="Tice H."/>
            <person name="Bruce D."/>
            <person name="Goodwin L."/>
            <person name="Pitluck S."/>
            <person name="Peters L."/>
            <person name="Ovchinnikova G."/>
            <person name="Teshima H."/>
            <person name="Kyrpides N."/>
            <person name="Mavromatis K."/>
            <person name="Ivanova N."/>
            <person name="Brettin T."/>
            <person name="Detter J.C."/>
            <person name="Han C."/>
            <person name="Larimer F."/>
            <person name="Land M."/>
            <person name="Hauser L."/>
            <person name="Markowitz V."/>
            <person name="Cheng J.-F."/>
            <person name="Hugenholtz P."/>
            <person name="Woyke T."/>
            <person name="Wu D."/>
            <person name="Brambilla E."/>
            <person name="Klenk H.-P."/>
            <person name="Eisen J.A."/>
        </authorList>
    </citation>
    <scope>NUCLEOTIDE SEQUENCE</scope>
    <source>
        <strain evidence="14">DSM 6220</strain>
    </source>
</reference>
<keyword evidence="11" id="KW-0697">Rotamase</keyword>
<keyword evidence="6 12" id="KW-0472">Membrane</keyword>
<dbReference type="eggNOG" id="COG0760">
    <property type="taxonomic scope" value="Bacteria"/>
</dbReference>
<evidence type="ECO:0000256" key="10">
    <source>
        <dbReference type="ARBA" id="ARBA00042775"/>
    </source>
</evidence>
<keyword evidence="4 12" id="KW-0812">Transmembrane</keyword>
<feature type="transmembrane region" description="Helical" evidence="12">
    <location>
        <begin position="12"/>
        <end position="30"/>
    </location>
</feature>
<organism evidence="14 15">
    <name type="scientific">Frateuria aurantia (strain ATCC 33424 / DSM 6220 / KCTC 2777 / LMG 1558 / NBRC 3245 / NCIMB 13370)</name>
    <name type="common">Acetobacter aurantius</name>
    <dbReference type="NCBI Taxonomy" id="767434"/>
    <lineage>
        <taxon>Bacteria</taxon>
        <taxon>Pseudomonadati</taxon>
        <taxon>Pseudomonadota</taxon>
        <taxon>Gammaproteobacteria</taxon>
        <taxon>Lysobacterales</taxon>
        <taxon>Rhodanobacteraceae</taxon>
        <taxon>Frateuria</taxon>
    </lineage>
</organism>
<evidence type="ECO:0000313" key="15">
    <source>
        <dbReference type="Proteomes" id="UP000005234"/>
    </source>
</evidence>
<evidence type="ECO:0000256" key="1">
    <source>
        <dbReference type="ARBA" id="ARBA00004382"/>
    </source>
</evidence>
<dbReference type="InterPro" id="IPR052029">
    <property type="entry name" value="PpiD_chaperone"/>
</dbReference>
<dbReference type="Proteomes" id="UP000005234">
    <property type="component" value="Chromosome"/>
</dbReference>
<accession>H8L4N2</accession>
<evidence type="ECO:0000256" key="7">
    <source>
        <dbReference type="ARBA" id="ARBA00023186"/>
    </source>
</evidence>
<comment type="subcellular location">
    <subcellularLocation>
        <location evidence="1">Cell inner membrane</location>
        <topology evidence="1">Single-pass type II membrane protein</topology>
        <orientation evidence="1">Periplasmic side</orientation>
    </subcellularLocation>
</comment>
<dbReference type="EMBL" id="CP003350">
    <property type="protein sequence ID" value="AFC86587.1"/>
    <property type="molecule type" value="Genomic_DNA"/>
</dbReference>
<evidence type="ECO:0000259" key="13">
    <source>
        <dbReference type="PROSITE" id="PS50198"/>
    </source>
</evidence>
<sequence length="641" mass="69391">MLQALRNKLHGWPSILVLGICVFAVAFFGIESYFMTDTDTFVAKVGKHEISQQQYQDRLNQMRQDAASQPGGQSDPAIFDQLATKLRVVNALVDQQLLSEHEDSLGMVVPNAAVSAYIASLPAFQVNGHFDKNTYFALLAAQRMAPATFENQVRTSLALQQLPNAISAGALVTPDEVQRFLDLRLQRRDIRYLLLARQNPADTTVSDSQIAAWYQAHQADYMRPEQVSLSYVEIKPATGSGAASGEPTEADLHSLYDKEKSRFVQPEQRELSHILISLPHNATPAQQKAALAKAQSIAAGLTPANFAERARKDSDDLGSRSQGGDLGWLEKGVANAAFDATAFSMSKGQISRPVLSPDEGYHIIWLRDVRSGDAKPFAEVRGQLVDSWKKEHLDREYNELAGKLTDATNANPSSLGPASQALHLPIQTTPLFSHAGGAGIAADPKVIAAAFSDDVLHQGNNSNLIELGHNHSVIVHVDQHLPQAPRALADVRADVVKAVLSQRADTAAQAAAQALLVRLQKGDDIQAVADSVGSKVQTVKNVLRESPENPASLPVAVIDKAFSLPRPAGGKPVYASVDLGDGSAALIALDQVQGADDSRISDQQRKALAAQMAQAYGTQEVMNYIDDLRRHTKVEIFQSRL</sequence>
<evidence type="ECO:0000256" key="2">
    <source>
        <dbReference type="ARBA" id="ARBA00022475"/>
    </source>
</evidence>
<dbReference type="SUPFAM" id="SSF54534">
    <property type="entry name" value="FKBP-like"/>
    <property type="match status" value="1"/>
</dbReference>
<keyword evidence="15" id="KW-1185">Reference proteome</keyword>
<evidence type="ECO:0000256" key="8">
    <source>
        <dbReference type="ARBA" id="ARBA00038408"/>
    </source>
</evidence>
<feature type="domain" description="PpiC" evidence="13">
    <location>
        <begin position="266"/>
        <end position="368"/>
    </location>
</feature>
<evidence type="ECO:0000256" key="5">
    <source>
        <dbReference type="ARBA" id="ARBA00022989"/>
    </source>
</evidence>
<evidence type="ECO:0000256" key="9">
    <source>
        <dbReference type="ARBA" id="ARBA00040743"/>
    </source>
</evidence>
<gene>
    <name evidence="14" type="ordered locus">Fraau_2205</name>
</gene>
<keyword evidence="3" id="KW-0997">Cell inner membrane</keyword>
<comment type="similarity">
    <text evidence="8">Belongs to the PpiD chaperone family.</text>
</comment>
<dbReference type="SUPFAM" id="SSF109998">
    <property type="entry name" value="Triger factor/SurA peptide-binding domain-like"/>
    <property type="match status" value="1"/>
</dbReference>
<dbReference type="RefSeq" id="WP_014403590.1">
    <property type="nucleotide sequence ID" value="NC_017033.1"/>
</dbReference>
<dbReference type="Gene3D" id="3.10.50.40">
    <property type="match status" value="1"/>
</dbReference>
<dbReference type="Pfam" id="PF00639">
    <property type="entry name" value="Rotamase"/>
    <property type="match status" value="1"/>
</dbReference>
<dbReference type="PROSITE" id="PS50198">
    <property type="entry name" value="PPIC_PPIASE_2"/>
    <property type="match status" value="1"/>
</dbReference>
<dbReference type="InterPro" id="IPR027304">
    <property type="entry name" value="Trigger_fact/SurA_dom_sf"/>
</dbReference>
<keyword evidence="11 14" id="KW-0413">Isomerase</keyword>
<keyword evidence="7" id="KW-0143">Chaperone</keyword>
<protein>
    <recommendedName>
        <fullName evidence="9">Periplasmic chaperone PpiD</fullName>
    </recommendedName>
    <alternativeName>
        <fullName evidence="10">Periplasmic folding chaperone</fullName>
    </alternativeName>
</protein>
<dbReference type="GO" id="GO:0005886">
    <property type="term" value="C:plasma membrane"/>
    <property type="evidence" value="ECO:0007669"/>
    <property type="project" value="UniProtKB-SubCell"/>
</dbReference>
<evidence type="ECO:0000256" key="6">
    <source>
        <dbReference type="ARBA" id="ARBA00023136"/>
    </source>
</evidence>
<dbReference type="InterPro" id="IPR046357">
    <property type="entry name" value="PPIase_dom_sf"/>
</dbReference>
<dbReference type="AlphaFoldDB" id="H8L4N2"/>
<evidence type="ECO:0000256" key="11">
    <source>
        <dbReference type="PROSITE-ProRule" id="PRU00278"/>
    </source>
</evidence>
<dbReference type="STRING" id="767434.Fraau_2205"/>
<dbReference type="PANTHER" id="PTHR47529">
    <property type="entry name" value="PEPTIDYL-PROLYL CIS-TRANS ISOMERASE D"/>
    <property type="match status" value="1"/>
</dbReference>
<dbReference type="GO" id="GO:0003755">
    <property type="term" value="F:peptidyl-prolyl cis-trans isomerase activity"/>
    <property type="evidence" value="ECO:0007669"/>
    <property type="project" value="UniProtKB-KW"/>
</dbReference>
<evidence type="ECO:0000256" key="12">
    <source>
        <dbReference type="SAM" id="Phobius"/>
    </source>
</evidence>
<dbReference type="KEGG" id="fau:Fraau_2205"/>